<feature type="compositionally biased region" description="Basic and acidic residues" evidence="8">
    <location>
        <begin position="12"/>
        <end position="27"/>
    </location>
</feature>
<evidence type="ECO:0000256" key="4">
    <source>
        <dbReference type="ARBA" id="ARBA00022517"/>
    </source>
</evidence>
<evidence type="ECO:0000256" key="7">
    <source>
        <dbReference type="SAM" id="Coils"/>
    </source>
</evidence>
<evidence type="ECO:0000256" key="5">
    <source>
        <dbReference type="ARBA" id="ARBA00023054"/>
    </source>
</evidence>
<dbReference type="PANTHER" id="PTHR13028:SF0">
    <property type="entry name" value="RRNA-PROCESSING PROTEIN EBP2-RELATED"/>
    <property type="match status" value="1"/>
</dbReference>
<evidence type="ECO:0000313" key="9">
    <source>
        <dbReference type="EMBL" id="CAK8680878.1"/>
    </source>
</evidence>
<feature type="region of interest" description="Disordered" evidence="8">
    <location>
        <begin position="1"/>
        <end position="27"/>
    </location>
</feature>
<sequence length="309" mass="35555">MQDSNFAEEEEFHVPRLNDDDPDADSDKELQVAFQSGLLKPGIFRPITAPPPRINNEEAIRQKLDEIKQTKLDWVERLDVTVVMATNKENVEEPGPGIGAEFDVHNDFQRELAFYEQAKESVIIGMRKLQEAGIKTKRPDDYFAEMAKKDDHMKKVREKLVSLQRRREAMEKNRSQQKMKKYGKQVQQAVVQERQHKKKEMLNAVKKFRKGKSDKLDFLDKAPVKGGGGSKKKTSQLQQLQQQNKLNPKRAYRNKKYGQGGRKKGSKRNTKESLNNVAGKFKRNVHSNKAKGGKNKRPGKSKRTKNKSK</sequence>
<dbReference type="Pfam" id="PF05890">
    <property type="entry name" value="Ebp2"/>
    <property type="match status" value="1"/>
</dbReference>
<comment type="similarity">
    <text evidence="3">Belongs to the EBP2 family.</text>
</comment>
<keyword evidence="5 7" id="KW-0175">Coiled coil</keyword>
<accession>A0ABP0FPC5</accession>
<keyword evidence="6" id="KW-0539">Nucleus</keyword>
<evidence type="ECO:0000256" key="3">
    <source>
        <dbReference type="ARBA" id="ARBA00007336"/>
    </source>
</evidence>
<feature type="compositionally biased region" description="Basic residues" evidence="8">
    <location>
        <begin position="247"/>
        <end position="268"/>
    </location>
</feature>
<protein>
    <recommendedName>
        <fullName evidence="11">rRNA-processing protein EBP2</fullName>
    </recommendedName>
</protein>
<feature type="coiled-coil region" evidence="7">
    <location>
        <begin position="146"/>
        <end position="180"/>
    </location>
</feature>
<gene>
    <name evidence="9" type="ORF">CVLEPA_LOCUS11115</name>
</gene>
<name>A0ABP0FPC5_CLALP</name>
<evidence type="ECO:0000256" key="2">
    <source>
        <dbReference type="ARBA" id="ARBA00004604"/>
    </source>
</evidence>
<comment type="subcellular location">
    <subcellularLocation>
        <location evidence="2">Nucleus</location>
        <location evidence="2">Nucleolus</location>
    </subcellularLocation>
</comment>
<dbReference type="InterPro" id="IPR008610">
    <property type="entry name" value="Ebp2"/>
</dbReference>
<dbReference type="Proteomes" id="UP001642483">
    <property type="component" value="Unassembled WGS sequence"/>
</dbReference>
<dbReference type="PANTHER" id="PTHR13028">
    <property type="entry name" value="RRNA PROCESSING PROTEIN EBNA1-BINDING PROTEIN-RELATED"/>
    <property type="match status" value="1"/>
</dbReference>
<keyword evidence="4" id="KW-0690">Ribosome biogenesis</keyword>
<feature type="compositionally biased region" description="Acidic residues" evidence="8">
    <location>
        <begin position="1"/>
        <end position="11"/>
    </location>
</feature>
<comment type="caution">
    <text evidence="9">The sequence shown here is derived from an EMBL/GenBank/DDBJ whole genome shotgun (WGS) entry which is preliminary data.</text>
</comment>
<keyword evidence="10" id="KW-1185">Reference proteome</keyword>
<proteinExistence type="inferred from homology"/>
<feature type="region of interest" description="Disordered" evidence="8">
    <location>
        <begin position="207"/>
        <end position="309"/>
    </location>
</feature>
<organism evidence="9 10">
    <name type="scientific">Clavelina lepadiformis</name>
    <name type="common">Light-bulb sea squirt</name>
    <name type="synonym">Ascidia lepadiformis</name>
    <dbReference type="NCBI Taxonomy" id="159417"/>
    <lineage>
        <taxon>Eukaryota</taxon>
        <taxon>Metazoa</taxon>
        <taxon>Chordata</taxon>
        <taxon>Tunicata</taxon>
        <taxon>Ascidiacea</taxon>
        <taxon>Aplousobranchia</taxon>
        <taxon>Clavelinidae</taxon>
        <taxon>Clavelina</taxon>
    </lineage>
</organism>
<evidence type="ECO:0000256" key="8">
    <source>
        <dbReference type="SAM" id="MobiDB-lite"/>
    </source>
</evidence>
<dbReference type="EMBL" id="CAWYQH010000079">
    <property type="protein sequence ID" value="CAK8680878.1"/>
    <property type="molecule type" value="Genomic_DNA"/>
</dbReference>
<evidence type="ECO:0000256" key="1">
    <source>
        <dbReference type="ARBA" id="ARBA00003387"/>
    </source>
</evidence>
<feature type="compositionally biased region" description="Basic and acidic residues" evidence="8">
    <location>
        <begin position="211"/>
        <end position="223"/>
    </location>
</feature>
<comment type="function">
    <text evidence="1">Required for the processing of the 27S pre-rRNA.</text>
</comment>
<feature type="compositionally biased region" description="Basic residues" evidence="8">
    <location>
        <begin position="280"/>
        <end position="309"/>
    </location>
</feature>
<reference evidence="9 10" key="1">
    <citation type="submission" date="2024-02" db="EMBL/GenBank/DDBJ databases">
        <authorList>
            <person name="Daric V."/>
            <person name="Darras S."/>
        </authorList>
    </citation>
    <scope>NUCLEOTIDE SEQUENCE [LARGE SCALE GENOMIC DNA]</scope>
</reference>
<evidence type="ECO:0008006" key="11">
    <source>
        <dbReference type="Google" id="ProtNLM"/>
    </source>
</evidence>
<evidence type="ECO:0000256" key="6">
    <source>
        <dbReference type="ARBA" id="ARBA00023242"/>
    </source>
</evidence>
<evidence type="ECO:0000313" key="10">
    <source>
        <dbReference type="Proteomes" id="UP001642483"/>
    </source>
</evidence>